<dbReference type="Pfam" id="PF12028">
    <property type="entry name" value="DUF3515"/>
    <property type="match status" value="1"/>
</dbReference>
<proteinExistence type="predicted"/>
<dbReference type="PATRIC" id="fig|571913.6.peg.2354"/>
<protein>
    <recommendedName>
        <fullName evidence="4">DUF3515 domain-containing protein</fullName>
    </recommendedName>
</protein>
<accession>A0A0K1JI02</accession>
<dbReference type="STRING" id="571913.VV02_11560"/>
<dbReference type="EMBL" id="CP011112">
    <property type="protein sequence ID" value="AKU16352.1"/>
    <property type="molecule type" value="Genomic_DNA"/>
</dbReference>
<feature type="signal peptide" evidence="1">
    <location>
        <begin position="1"/>
        <end position="22"/>
    </location>
</feature>
<gene>
    <name evidence="2" type="ORF">VV02_11560</name>
</gene>
<keyword evidence="1" id="KW-0732">Signal</keyword>
<dbReference type="OrthoDB" id="4331648at2"/>
<dbReference type="AlphaFoldDB" id="A0A0K1JI02"/>
<feature type="chain" id="PRO_5038444148" description="DUF3515 domain-containing protein" evidence="1">
    <location>
        <begin position="23"/>
        <end position="152"/>
    </location>
</feature>
<dbReference type="KEGG" id="lmoi:VV02_11560"/>
<name>A0A0K1JI02_9MICO</name>
<keyword evidence="3" id="KW-1185">Reference proteome</keyword>
<dbReference type="PROSITE" id="PS51257">
    <property type="entry name" value="PROKAR_LIPOPROTEIN"/>
    <property type="match status" value="1"/>
</dbReference>
<dbReference type="InterPro" id="IPR021903">
    <property type="entry name" value="DUF3515"/>
</dbReference>
<dbReference type="Proteomes" id="UP000066480">
    <property type="component" value="Chromosome"/>
</dbReference>
<evidence type="ECO:0000256" key="1">
    <source>
        <dbReference type="SAM" id="SignalP"/>
    </source>
</evidence>
<evidence type="ECO:0008006" key="4">
    <source>
        <dbReference type="Google" id="ProtNLM"/>
    </source>
</evidence>
<dbReference type="RefSeq" id="WP_052591676.1">
    <property type="nucleotide sequence ID" value="NZ_CP011112.1"/>
</dbReference>
<reference evidence="2 3" key="1">
    <citation type="submission" date="2015-03" db="EMBL/GenBank/DDBJ databases">
        <title>Luteipulveratus halotolerans sp. nov., a novel actinobacterium (Dermacoccaceae) from Sarawak, Malaysia.</title>
        <authorList>
            <person name="Juboi H."/>
            <person name="Basik A."/>
            <person name="Shamsul S.S."/>
            <person name="Arnold P."/>
            <person name="Schmitt E.K."/>
            <person name="Sanglier J.-J."/>
            <person name="Yeo T."/>
        </authorList>
    </citation>
    <scope>NUCLEOTIDE SEQUENCE [LARGE SCALE GENOMIC DNA]</scope>
    <source>
        <strain evidence="2 3">MN07-A0370</strain>
    </source>
</reference>
<evidence type="ECO:0000313" key="3">
    <source>
        <dbReference type="Proteomes" id="UP000066480"/>
    </source>
</evidence>
<evidence type="ECO:0000313" key="2">
    <source>
        <dbReference type="EMBL" id="AKU16352.1"/>
    </source>
</evidence>
<organism evidence="2 3">
    <name type="scientific">Luteipulveratus mongoliensis</name>
    <dbReference type="NCBI Taxonomy" id="571913"/>
    <lineage>
        <taxon>Bacteria</taxon>
        <taxon>Bacillati</taxon>
        <taxon>Actinomycetota</taxon>
        <taxon>Actinomycetes</taxon>
        <taxon>Micrococcales</taxon>
        <taxon>Dermacoccaceae</taxon>
        <taxon>Luteipulveratus</taxon>
    </lineage>
</organism>
<sequence>MHHRPRLIALAGLLAGAGTLSACSSSVDVSVADKASSPWCAKAAAQWPTTVSGEKSREVSVKSPTVHAWGDPAIIARCGVTSPGATSRQCFGVSGVDWVGTTLSDGMSFVTYGREPAIEVLVPKDYSPEPLVLGAFTKAASAIPQGPHRCSA</sequence>